<accession>A0A454XLY7</accession>
<dbReference type="Proteomes" id="UP000009170">
    <property type="component" value="Unassembled WGS sequence"/>
</dbReference>
<dbReference type="GO" id="GO:0006890">
    <property type="term" value="P:retrograde vesicle-mediated transport, Golgi to endoplasmic reticulum"/>
    <property type="evidence" value="ECO:0007669"/>
    <property type="project" value="TreeGrafter"/>
</dbReference>
<evidence type="ECO:0000313" key="10">
    <source>
        <dbReference type="Proteomes" id="UP000009170"/>
    </source>
</evidence>
<comment type="similarity">
    <text evidence="2 6">Belongs to the RER1 family.</text>
</comment>
<evidence type="ECO:0000256" key="4">
    <source>
        <dbReference type="ARBA" id="ARBA00022989"/>
    </source>
</evidence>
<feature type="transmembrane region" description="Helical" evidence="7">
    <location>
        <begin position="69"/>
        <end position="87"/>
    </location>
</feature>
<dbReference type="OMA" id="WELAVWR"/>
<gene>
    <name evidence="9" type="ORF">BE221DRAFT_76066</name>
    <name evidence="8" type="ORF">OT_ostta14g01360</name>
</gene>
<evidence type="ECO:0000256" key="5">
    <source>
        <dbReference type="ARBA" id="ARBA00023136"/>
    </source>
</evidence>
<accession>Q00W53</accession>
<keyword evidence="10" id="KW-1185">Reference proteome</keyword>
<dbReference type="InterPro" id="IPR004932">
    <property type="entry name" value="Rer1"/>
</dbReference>
<dbReference type="PANTHER" id="PTHR10743">
    <property type="entry name" value="PROTEIN RER1"/>
    <property type="match status" value="1"/>
</dbReference>
<dbReference type="OrthoDB" id="448250at2759"/>
<proteinExistence type="inferred from homology"/>
<keyword evidence="3 7" id="KW-0812">Transmembrane</keyword>
<dbReference type="Proteomes" id="UP000195557">
    <property type="component" value="Unassembled WGS sequence"/>
</dbReference>
<dbReference type="FunCoup" id="Q00W53">
    <property type="interactions" value="1978"/>
</dbReference>
<accession>A0A1Y5IFY0</accession>
<evidence type="ECO:0000256" key="1">
    <source>
        <dbReference type="ARBA" id="ARBA00004141"/>
    </source>
</evidence>
<evidence type="ECO:0000256" key="3">
    <source>
        <dbReference type="ARBA" id="ARBA00022692"/>
    </source>
</evidence>
<dbReference type="InParanoid" id="Q00W53"/>
<protein>
    <recommendedName>
        <fullName evidence="6">Protein RER1</fullName>
    </recommendedName>
</protein>
<keyword evidence="5 6" id="KW-0472">Membrane</keyword>
<comment type="function">
    <text evidence="6">Involved in the retrieval of endoplasmic reticulum membrane proteins from the early Golgi compartment.</text>
</comment>
<evidence type="ECO:0000256" key="2">
    <source>
        <dbReference type="ARBA" id="ARBA00006070"/>
    </source>
</evidence>
<dbReference type="GeneID" id="9837871"/>
<dbReference type="GO" id="GO:0000139">
    <property type="term" value="C:Golgi membrane"/>
    <property type="evidence" value="ECO:0007669"/>
    <property type="project" value="TreeGrafter"/>
</dbReference>
<evidence type="ECO:0000256" key="7">
    <source>
        <dbReference type="SAM" id="Phobius"/>
    </source>
</evidence>
<reference evidence="9" key="3">
    <citation type="submission" date="2017-04" db="EMBL/GenBank/DDBJ databases">
        <title>Population genomics of picophytoplankton unveils novel chromosome hypervariability.</title>
        <authorList>
            <consortium name="DOE Joint Genome Institute"/>
            <person name="Blanc-Mathieu R."/>
            <person name="Krasovec M."/>
            <person name="Hebrard M."/>
            <person name="Yau S."/>
            <person name="Desgranges E."/>
            <person name="Martin J."/>
            <person name="Schackwitz W."/>
            <person name="Kuo A."/>
            <person name="Salin G."/>
            <person name="Donnadieu C."/>
            <person name="Desdevises Y."/>
            <person name="Sanchez-Ferandin S."/>
            <person name="Moreau H."/>
            <person name="Rivals E."/>
            <person name="Grigoriev I.V."/>
            <person name="Grimsley N."/>
            <person name="Eyre-Walker A."/>
            <person name="Piganeau G."/>
        </authorList>
    </citation>
    <scope>NUCLEOTIDE SEQUENCE [LARGE SCALE GENOMIC DNA]</scope>
    <source>
        <strain evidence="9">RCC 1115</strain>
    </source>
</reference>
<dbReference type="STRING" id="70448.Q00W53"/>
<evidence type="ECO:0000256" key="6">
    <source>
        <dbReference type="PIRNR" id="PIRNR016013"/>
    </source>
</evidence>
<organism evidence="8 10">
    <name type="scientific">Ostreococcus tauri</name>
    <name type="common">Marine green alga</name>
    <dbReference type="NCBI Taxonomy" id="70448"/>
    <lineage>
        <taxon>Eukaryota</taxon>
        <taxon>Viridiplantae</taxon>
        <taxon>Chlorophyta</taxon>
        <taxon>Mamiellophyceae</taxon>
        <taxon>Mamiellales</taxon>
        <taxon>Bathycoccaceae</taxon>
        <taxon>Ostreococcus</taxon>
    </lineage>
</organism>
<dbReference type="RefSeq" id="XP_003082950.1">
    <property type="nucleotide sequence ID" value="XM_003082902.1"/>
</dbReference>
<dbReference type="GO" id="GO:0005783">
    <property type="term" value="C:endoplasmic reticulum"/>
    <property type="evidence" value="ECO:0007669"/>
    <property type="project" value="GOC"/>
</dbReference>
<dbReference type="PIRSF" id="PIRSF016013">
    <property type="entry name" value="AtER_Rer1p"/>
    <property type="match status" value="1"/>
</dbReference>
<dbReference type="KEGG" id="ota:OT_ostta14g01360"/>
<reference evidence="8" key="2">
    <citation type="journal article" date="2014" name="BMC Genomics">
        <title>An improved genome of the model marine alga Ostreococcus tauri unfolds by assessing Illumina de novo assemblies.</title>
        <authorList>
            <person name="Blanc-Mathieu R."/>
            <person name="Verhelst B."/>
            <person name="Derelle E."/>
            <person name="Rombauts S."/>
            <person name="Bouget F.Y."/>
            <person name="Carre I."/>
            <person name="Chateau A."/>
            <person name="Eyre-Walker A."/>
            <person name="Grimsley N."/>
            <person name="Moreau H."/>
            <person name="Piegu B."/>
            <person name="Rivals E."/>
            <person name="Schackwitz W."/>
            <person name="Van de Peer Y."/>
            <person name="Piganeau G."/>
        </authorList>
    </citation>
    <scope>NUCLEOTIDE SEQUENCE</scope>
    <source>
        <strain evidence="8">RCC4221</strain>
    </source>
</reference>
<comment type="subcellular location">
    <subcellularLocation>
        <location evidence="1">Membrane</location>
        <topology evidence="1">Multi-pass membrane protein</topology>
    </subcellularLocation>
</comment>
<dbReference type="PANTHER" id="PTHR10743:SF0">
    <property type="entry name" value="PROTEIN RER1"/>
    <property type="match status" value="1"/>
</dbReference>
<feature type="transmembrane region" description="Helical" evidence="7">
    <location>
        <begin position="47"/>
        <end position="63"/>
    </location>
</feature>
<dbReference type="EMBL" id="CAID01000014">
    <property type="protein sequence ID" value="CAL56905.1"/>
    <property type="molecule type" value="Genomic_DNA"/>
</dbReference>
<evidence type="ECO:0000313" key="9">
    <source>
        <dbReference type="EMBL" id="OUS45925.1"/>
    </source>
</evidence>
<dbReference type="EMBL" id="KZ155785">
    <property type="protein sequence ID" value="OUS45925.1"/>
    <property type="molecule type" value="Genomic_DNA"/>
</dbReference>
<reference evidence="8 10" key="1">
    <citation type="journal article" date="2006" name="Proc. Natl. Acad. Sci. U.S.A.">
        <title>Genome analysis of the smallest free-living eukaryote Ostreococcus tauri unveils many unique features.</title>
        <authorList>
            <person name="Derelle E."/>
            <person name="Ferraz C."/>
            <person name="Rombauts S."/>
            <person name="Rouze P."/>
            <person name="Worden A.Z."/>
            <person name="Robbens S."/>
            <person name="Partensky F."/>
            <person name="Degroeve S."/>
            <person name="Echeynie S."/>
            <person name="Cooke R."/>
            <person name="Saeys Y."/>
            <person name="Wuyts J."/>
            <person name="Jabbari K."/>
            <person name="Bowler C."/>
            <person name="Panaud O."/>
            <person name="Piegu B."/>
            <person name="Ball S.G."/>
            <person name="Ral J.-P."/>
            <person name="Bouget F.-Y."/>
            <person name="Piganeau G."/>
            <person name="De Baets B."/>
            <person name="Picard A."/>
            <person name="Delseny M."/>
            <person name="Demaille J."/>
            <person name="Van de Peer Y."/>
            <person name="Moreau H."/>
        </authorList>
    </citation>
    <scope>NUCLEOTIDE SEQUENCE [LARGE SCALE GENOMIC DNA]</scope>
    <source>
        <strain evidence="8 10">OTTH0595</strain>
    </source>
</reference>
<dbReference type="AlphaFoldDB" id="Q00W53"/>
<dbReference type="Pfam" id="PF03248">
    <property type="entry name" value="Rer1"/>
    <property type="match status" value="1"/>
</dbReference>
<keyword evidence="4 7" id="KW-1133">Transmembrane helix</keyword>
<sequence>MANVGESYAYGASTDASSSPFAKAKAQLERRVQTILDRSVPFIAQRWSFYAFVAFVYAVRAYFLKGYYIVTYGLGIYNLNLLIGFLSPQRDPESLRSGNDGQDGPSLPTRNEQEFKPFVRRLPEFKFWWMSLKSIGTAFCMTFCPVFDVPVFWPILLMYFFMLFFMTMKQQVKHMIKHKYVPFTTGKPTFGGGSSVGASGLQKNSD</sequence>
<dbReference type="GO" id="GO:0006621">
    <property type="term" value="P:protein retention in ER lumen"/>
    <property type="evidence" value="ECO:0007669"/>
    <property type="project" value="TreeGrafter"/>
</dbReference>
<name>Q00W53_OSTTA</name>
<feature type="transmembrane region" description="Helical" evidence="7">
    <location>
        <begin position="151"/>
        <end position="168"/>
    </location>
</feature>
<evidence type="ECO:0000313" key="8">
    <source>
        <dbReference type="EMBL" id="CAL56905.1"/>
    </source>
</evidence>